<feature type="region of interest" description="Disordered" evidence="1">
    <location>
        <begin position="201"/>
        <end position="220"/>
    </location>
</feature>
<dbReference type="PATRIC" id="fig|634498.28.peg.177"/>
<feature type="compositionally biased region" description="Basic and acidic residues" evidence="1">
    <location>
        <begin position="492"/>
        <end position="501"/>
    </location>
</feature>
<feature type="region of interest" description="Disordered" evidence="1">
    <location>
        <begin position="1"/>
        <end position="108"/>
    </location>
</feature>
<feature type="compositionally biased region" description="Polar residues" evidence="1">
    <location>
        <begin position="14"/>
        <end position="29"/>
    </location>
</feature>
<name>D3DYV4_METRM</name>
<feature type="region of interest" description="Disordered" evidence="1">
    <location>
        <begin position="445"/>
        <end position="539"/>
    </location>
</feature>
<protein>
    <submittedName>
        <fullName evidence="3">Uncharacterized protein</fullName>
    </submittedName>
</protein>
<keyword evidence="2" id="KW-0812">Transmembrane</keyword>
<organism evidence="3 4">
    <name type="scientific">Methanobrevibacter ruminantium (strain ATCC 35063 / DSM 1093 / JCM 13430 / OCM 146 / M1)</name>
    <name type="common">Methanobacterium ruminantium</name>
    <dbReference type="NCBI Taxonomy" id="634498"/>
    <lineage>
        <taxon>Archaea</taxon>
        <taxon>Methanobacteriati</taxon>
        <taxon>Methanobacteriota</taxon>
        <taxon>Methanomada group</taxon>
        <taxon>Methanobacteria</taxon>
        <taxon>Methanobacteriales</taxon>
        <taxon>Methanobacteriaceae</taxon>
        <taxon>Methanobrevibacter</taxon>
    </lineage>
</organism>
<gene>
    <name evidence="3" type="ordered locus">mru_0172</name>
</gene>
<evidence type="ECO:0000313" key="4">
    <source>
        <dbReference type="Proteomes" id="UP000008680"/>
    </source>
</evidence>
<dbReference type="STRING" id="634498.mru_0172"/>
<dbReference type="AlphaFoldDB" id="D3DYV4"/>
<feature type="region of interest" description="Disordered" evidence="1">
    <location>
        <begin position="134"/>
        <end position="156"/>
    </location>
</feature>
<dbReference type="Proteomes" id="UP000008680">
    <property type="component" value="Chromosome"/>
</dbReference>
<feature type="compositionally biased region" description="Basic and acidic residues" evidence="1">
    <location>
        <begin position="468"/>
        <end position="479"/>
    </location>
</feature>
<dbReference type="GeneID" id="8769791"/>
<reference evidence="3 4" key="1">
    <citation type="journal article" date="2010" name="PLoS ONE">
        <title>The genome sequence of the rumen methanogen Methanobrevibacter ruminantium reveals new possibilities for controlling ruminant methane emissions.</title>
        <authorList>
            <person name="Leahy S.C."/>
            <person name="Kelly W.J."/>
            <person name="Altermann E."/>
            <person name="Ronimus R.S."/>
            <person name="Yeoman C.J."/>
            <person name="Pacheco D.M."/>
            <person name="Li D."/>
            <person name="Kong Z."/>
            <person name="McTavish S."/>
            <person name="Sang C."/>
            <person name="Lambie S.C."/>
            <person name="Janssen P.H."/>
            <person name="Dey D."/>
            <person name="Attwood G.T."/>
        </authorList>
    </citation>
    <scope>NUCLEOTIDE SEQUENCE [LARGE SCALE GENOMIC DNA]</scope>
    <source>
        <strain evidence="4">ATCC 35063 / DSM 1093 / JCM 13430 / OCM 146 / M1</strain>
    </source>
</reference>
<keyword evidence="4" id="KW-1185">Reference proteome</keyword>
<feature type="compositionally biased region" description="Acidic residues" evidence="1">
    <location>
        <begin position="445"/>
        <end position="467"/>
    </location>
</feature>
<dbReference type="OrthoDB" id="387753at2157"/>
<evidence type="ECO:0000313" key="3">
    <source>
        <dbReference type="EMBL" id="ADC46024.1"/>
    </source>
</evidence>
<feature type="transmembrane region" description="Helical" evidence="2">
    <location>
        <begin position="310"/>
        <end position="330"/>
    </location>
</feature>
<feature type="compositionally biased region" description="Basic and acidic residues" evidence="1">
    <location>
        <begin position="378"/>
        <end position="397"/>
    </location>
</feature>
<feature type="compositionally biased region" description="Low complexity" evidence="1">
    <location>
        <begin position="90"/>
        <end position="101"/>
    </location>
</feature>
<proteinExistence type="predicted"/>
<dbReference type="EMBL" id="CP001719">
    <property type="protein sequence ID" value="ADC46024.1"/>
    <property type="molecule type" value="Genomic_DNA"/>
</dbReference>
<sequence>MSNSQNDGLEDVSKGNNESAGENTDSTSNKKTRFTKSKSISEVFKELDSQETNDSILDSEDAASELESEDKYSNIENYLSEAESEEEILDASSEAESLDASSDVEFEEDIIIDSTAEEEIDEIIPIHNEYKDLDESEAFNTESIDEEEISESSELDNYVESIVNEKDDLSSDELVDSKENLDAVGGDEGSMSVKDIENASFEAEDTSLDAEDYEDDSIDSEDIDQSYEEELLDENMKVIKVNNASSEDVLSKKNKGFLSSFGSIKMDSSFIITVLSFIVGLGILIMGIFYLNSSSDRVVDNVLSGETAGLAVFLIIIGLLIIGFSILRFLSSTKADQSSSMLDMFKSIRDIDYDDVKDDNISRDDFDSVFSSVFGKEKRSDFSNDDGDKSSVDKNLFDEDDEISDEDIDALYSDSNLNKTASSTKNSTGIQDTDNIIEEDLDDDFDMIDSDNSEDFDNDTDLEDDNVSDLKDKYSKYNFDDDDAPSKPQFKKSVDISKFDDDGLSEEELEAERRRKAEELEEKKRRIIQGTNFDNSLRK</sequence>
<feature type="compositionally biased region" description="Polar residues" evidence="1">
    <location>
        <begin position="529"/>
        <end position="539"/>
    </location>
</feature>
<keyword evidence="2" id="KW-0472">Membrane</keyword>
<dbReference type="RefSeq" id="WP_012954980.1">
    <property type="nucleotide sequence ID" value="NC_013790.1"/>
</dbReference>
<evidence type="ECO:0000256" key="2">
    <source>
        <dbReference type="SAM" id="Phobius"/>
    </source>
</evidence>
<feature type="transmembrane region" description="Helical" evidence="2">
    <location>
        <begin position="270"/>
        <end position="290"/>
    </location>
</feature>
<feature type="compositionally biased region" description="Acidic residues" evidence="1">
    <location>
        <begin position="202"/>
        <end position="220"/>
    </location>
</feature>
<dbReference type="KEGG" id="mru:mru_0172"/>
<accession>D3DYV4</accession>
<evidence type="ECO:0000256" key="1">
    <source>
        <dbReference type="SAM" id="MobiDB-lite"/>
    </source>
</evidence>
<feature type="compositionally biased region" description="Acidic residues" evidence="1">
    <location>
        <begin position="134"/>
        <end position="154"/>
    </location>
</feature>
<keyword evidence="2" id="KW-1133">Transmembrane helix</keyword>
<dbReference type="HOGENOM" id="CLU_504923_0_0_2"/>
<feature type="compositionally biased region" description="Acidic residues" evidence="1">
    <location>
        <begin position="57"/>
        <end position="68"/>
    </location>
</feature>
<feature type="compositionally biased region" description="Basic and acidic residues" evidence="1">
    <location>
        <begin position="511"/>
        <end position="524"/>
    </location>
</feature>
<feature type="region of interest" description="Disordered" evidence="1">
    <location>
        <begin position="378"/>
        <end position="398"/>
    </location>
</feature>